<sequence length="502" mass="53565">MAEEQLSRFKEQIPDDEAPLVDQQILDQVLVEDSSVDPEQQDVAPPRRQSPEPAQQSSQPGLQSTEPVDGQAPPAGTSSTGPSEECKGCGKLVCTCSPVRETQSAPTSTNHSPTHTQGQASTASAPLPDVNVPTTGPTHTNETLLTVSAMEPDQPQIRYTAEQRRLDLAYIAIEQARMHSIDARIALHAARANAAENANSSDQDQAYDALEDARDAASRTDDAYQDCMTEFVQARIALRNAGSGARHAGSAHPNASVAPVQPMTPIQESHSEVQQQNSQNDGDQQKERWKGKGRAEDFDSSPVDQRQKRLEGKDKAEKPDSSSAPGKRTLDPFKIVKRVFRRGLPNDQHSPQKLERSQSEPTLRSPIPPHNASSSQPANQRLVIANGSGIDKDGSASGNTGASEFRKKDGAEDGNPDGTHVSEDTRKAEETGNPQSPGSSTSPDNTTSPGNSQTPGSSQSPGNSQRPVNSQGTQTPAGGIGKKPGILRKMSSDLLGKLKTTK</sequence>
<reference evidence="2" key="2">
    <citation type="submission" date="2021-08" db="EMBL/GenBank/DDBJ databases">
        <authorList>
            <person name="Gostincar C."/>
            <person name="Sun X."/>
            <person name="Song Z."/>
            <person name="Gunde-Cimerman N."/>
        </authorList>
    </citation>
    <scope>NUCLEOTIDE SEQUENCE</scope>
    <source>
        <strain evidence="2">EXF-9298</strain>
    </source>
</reference>
<accession>A0A9P8FS02</accession>
<comment type="caution">
    <text evidence="2">The sequence shown here is derived from an EMBL/GenBank/DDBJ whole genome shotgun (WGS) entry which is preliminary data.</text>
</comment>
<dbReference type="AlphaFoldDB" id="A0A9P8FS02"/>
<feature type="region of interest" description="Disordered" evidence="1">
    <location>
        <begin position="1"/>
        <end position="20"/>
    </location>
</feature>
<evidence type="ECO:0000313" key="2">
    <source>
        <dbReference type="EMBL" id="KAG9982268.1"/>
    </source>
</evidence>
<feature type="compositionally biased region" description="Polar residues" evidence="1">
    <location>
        <begin position="432"/>
        <end position="476"/>
    </location>
</feature>
<feature type="compositionally biased region" description="Basic and acidic residues" evidence="1">
    <location>
        <begin position="420"/>
        <end position="430"/>
    </location>
</feature>
<feature type="compositionally biased region" description="Basic and acidic residues" evidence="1">
    <location>
        <begin position="305"/>
        <end position="320"/>
    </location>
</feature>
<name>A0A9P8FS02_AURME</name>
<dbReference type="Proteomes" id="UP000729357">
    <property type="component" value="Unassembled WGS sequence"/>
</dbReference>
<feature type="compositionally biased region" description="Low complexity" evidence="1">
    <location>
        <begin position="44"/>
        <end position="60"/>
    </location>
</feature>
<proteinExistence type="predicted"/>
<organism evidence="2 3">
    <name type="scientific">Aureobasidium melanogenum</name>
    <name type="common">Aureobasidium pullulans var. melanogenum</name>
    <dbReference type="NCBI Taxonomy" id="46634"/>
    <lineage>
        <taxon>Eukaryota</taxon>
        <taxon>Fungi</taxon>
        <taxon>Dikarya</taxon>
        <taxon>Ascomycota</taxon>
        <taxon>Pezizomycotina</taxon>
        <taxon>Dothideomycetes</taxon>
        <taxon>Dothideomycetidae</taxon>
        <taxon>Dothideales</taxon>
        <taxon>Saccotheciaceae</taxon>
        <taxon>Aureobasidium</taxon>
    </lineage>
</organism>
<feature type="region of interest" description="Disordered" evidence="1">
    <location>
        <begin position="30"/>
        <end position="87"/>
    </location>
</feature>
<feature type="compositionally biased region" description="Basic and acidic residues" evidence="1">
    <location>
        <begin position="283"/>
        <end position="297"/>
    </location>
</feature>
<feature type="region of interest" description="Disordered" evidence="1">
    <location>
        <begin position="267"/>
        <end position="502"/>
    </location>
</feature>
<gene>
    <name evidence="2" type="ORF">KCU98_g6899</name>
</gene>
<feature type="non-terminal residue" evidence="2">
    <location>
        <position position="502"/>
    </location>
</feature>
<dbReference type="EMBL" id="JAHFXS010000737">
    <property type="protein sequence ID" value="KAG9982268.1"/>
    <property type="molecule type" value="Genomic_DNA"/>
</dbReference>
<keyword evidence="3" id="KW-1185">Reference proteome</keyword>
<evidence type="ECO:0000313" key="3">
    <source>
        <dbReference type="Proteomes" id="UP000729357"/>
    </source>
</evidence>
<protein>
    <submittedName>
        <fullName evidence="2">Uncharacterized protein</fullName>
    </submittedName>
</protein>
<evidence type="ECO:0000256" key="1">
    <source>
        <dbReference type="SAM" id="MobiDB-lite"/>
    </source>
</evidence>
<feature type="region of interest" description="Disordered" evidence="1">
    <location>
        <begin position="101"/>
        <end position="140"/>
    </location>
</feature>
<feature type="compositionally biased region" description="Polar residues" evidence="1">
    <location>
        <begin position="101"/>
        <end position="124"/>
    </location>
</feature>
<reference evidence="2" key="1">
    <citation type="journal article" date="2021" name="J Fungi (Basel)">
        <title>Virulence traits and population genomics of the black yeast Aureobasidium melanogenum.</title>
        <authorList>
            <person name="Cernosa A."/>
            <person name="Sun X."/>
            <person name="Gostincar C."/>
            <person name="Fang C."/>
            <person name="Gunde-Cimerman N."/>
            <person name="Song Z."/>
        </authorList>
    </citation>
    <scope>NUCLEOTIDE SEQUENCE</scope>
    <source>
        <strain evidence="2">EXF-9298</strain>
    </source>
</reference>
<feature type="compositionally biased region" description="Basic and acidic residues" evidence="1">
    <location>
        <begin position="1"/>
        <end position="13"/>
    </location>
</feature>